<evidence type="ECO:0000313" key="2">
    <source>
        <dbReference type="Proteomes" id="UP000006462"/>
    </source>
</evidence>
<organism evidence="1 2">
    <name type="scientific">Pyramidobacter piscolens W5455</name>
    <dbReference type="NCBI Taxonomy" id="352165"/>
    <lineage>
        <taxon>Bacteria</taxon>
        <taxon>Thermotogati</taxon>
        <taxon>Synergistota</taxon>
        <taxon>Synergistia</taxon>
        <taxon>Synergistales</taxon>
        <taxon>Dethiosulfovibrionaceae</taxon>
        <taxon>Pyramidobacter</taxon>
    </lineage>
</organism>
<comment type="caution">
    <text evidence="1">The sequence shown here is derived from an EMBL/GenBank/DDBJ whole genome shotgun (WGS) entry which is preliminary data.</text>
</comment>
<protein>
    <submittedName>
        <fullName evidence="1">Uncharacterized protein</fullName>
    </submittedName>
</protein>
<sequence>MAYVTYKDSYGNDIKAYARVKVAGHEVENNSREWLFDIFLGMDELTGTGAPYRCASGYYPVCVRINSAGELDLPAARLEALKTQRIQLIESHAARQATEIDEMLLMLTHGPDTSPEVTASAVASLRSHLNDGPQTPEEQAALVNLVANYNQLSGTTHPQSCGMNLFIFMLNLIDFQRAQIAADKALHIAAVQAATTEEEVNAVPYIWTAHDTPVFDPAVTYTYTPQEP</sequence>
<dbReference type="Proteomes" id="UP000006462">
    <property type="component" value="Unassembled WGS sequence"/>
</dbReference>
<gene>
    <name evidence="1" type="ORF">HMPREF7215_2585</name>
</gene>
<proteinExistence type="predicted"/>
<accession>A0ABP2HS40</accession>
<name>A0ABP2HS40_9BACT</name>
<reference evidence="1 2" key="1">
    <citation type="submission" date="2009-12" db="EMBL/GenBank/DDBJ databases">
        <authorList>
            <person name="Shrivastava S."/>
            <person name="Madupu R."/>
            <person name="Durkin A.S."/>
            <person name="Torralba M."/>
            <person name="Methe B."/>
            <person name="Sutton G.G."/>
            <person name="Strausberg R.L."/>
            <person name="Nelson K.E."/>
        </authorList>
    </citation>
    <scope>NUCLEOTIDE SEQUENCE [LARGE SCALE GENOMIC DNA]</scope>
    <source>
        <strain evidence="1 2">W5455</strain>
    </source>
</reference>
<evidence type="ECO:0000313" key="1">
    <source>
        <dbReference type="EMBL" id="EFB89771.1"/>
    </source>
</evidence>
<dbReference type="RefSeq" id="WP_009165776.1">
    <property type="nucleotide sequence ID" value="NZ_ADFP01000121.1"/>
</dbReference>
<dbReference type="EMBL" id="ADFP01000121">
    <property type="protein sequence ID" value="EFB89771.1"/>
    <property type="molecule type" value="Genomic_DNA"/>
</dbReference>
<keyword evidence="2" id="KW-1185">Reference proteome</keyword>